<dbReference type="InParanoid" id="F0S2H0"/>
<reference evidence="4" key="2">
    <citation type="submission" date="2011-02" db="EMBL/GenBank/DDBJ databases">
        <title>The complete genome of Desulfurobacterium thermolithotrophum DSM 11699.</title>
        <authorList>
            <consortium name="US DOE Joint Genome Institute (JGI-PGF)"/>
            <person name="Lucas S."/>
            <person name="Copeland A."/>
            <person name="Lapidus A."/>
            <person name="Bruce D."/>
            <person name="Goodwin L."/>
            <person name="Pitluck S."/>
            <person name="Kyrpides N."/>
            <person name="Mavromatis K."/>
            <person name="Pagani I."/>
            <person name="Ivanova N."/>
            <person name="Mikhailova N."/>
            <person name="Daligault H."/>
            <person name="Detter J.C."/>
            <person name="Tapia R."/>
            <person name="Han C."/>
            <person name="Land M."/>
            <person name="Hauser L."/>
            <person name="Markowitz V."/>
            <person name="Cheng J.-F."/>
            <person name="Hugenholtz P."/>
            <person name="Woyke T."/>
            <person name="Wu D."/>
            <person name="Spring S."/>
            <person name="Brambilla E."/>
            <person name="Klenk H.-P."/>
            <person name="Eisen J.A."/>
        </authorList>
    </citation>
    <scope>NUCLEOTIDE SEQUENCE [LARGE SCALE GENOMIC DNA]</scope>
    <source>
        <strain evidence="4">DSM 11699 / BSA</strain>
    </source>
</reference>
<dbReference type="HOGENOM" id="CLU_1041025_0_0_0"/>
<dbReference type="SUPFAM" id="SSF50156">
    <property type="entry name" value="PDZ domain-like"/>
    <property type="match status" value="1"/>
</dbReference>
<feature type="domain" description="PDZ" evidence="2">
    <location>
        <begin position="185"/>
        <end position="257"/>
    </location>
</feature>
<evidence type="ECO:0000313" key="3">
    <source>
        <dbReference type="EMBL" id="ADY73042.1"/>
    </source>
</evidence>
<accession>F0S2H0</accession>
<gene>
    <name evidence="3" type="ordered locus">Dester_0387</name>
</gene>
<dbReference type="KEGG" id="dte:Dester_0387"/>
<keyword evidence="1" id="KW-0472">Membrane</keyword>
<reference evidence="3 4" key="1">
    <citation type="journal article" date="2011" name="Stand. Genomic Sci.">
        <title>Complete genome sequence of the thermophilic sulfur-reducer Desulfurobacterium thermolithotrophum type strain (BSA(T)) from a deep-sea hydrothermal vent.</title>
        <authorList>
            <person name="Goker M."/>
            <person name="Daligault H."/>
            <person name="Mwirichia R."/>
            <person name="Lapidus A."/>
            <person name="Lucas S."/>
            <person name="Deshpande S."/>
            <person name="Pagani I."/>
            <person name="Tapia R."/>
            <person name="Cheng J.F."/>
            <person name="Goodwin L."/>
            <person name="Pitluck S."/>
            <person name="Liolios K."/>
            <person name="Ivanova N."/>
            <person name="Mavromatis K."/>
            <person name="Mikhailova N."/>
            <person name="Pati A."/>
            <person name="Chen A."/>
            <person name="Palaniappan K."/>
            <person name="Han C."/>
            <person name="Land M."/>
            <person name="Hauser L."/>
            <person name="Pan C."/>
            <person name="Brambilla E.M."/>
            <person name="Rohde M."/>
            <person name="Spring S."/>
            <person name="Sikorski J."/>
            <person name="Wirth R."/>
            <person name="Detter J.C."/>
            <person name="Woyke T."/>
            <person name="Bristow J."/>
            <person name="Eisen J.A."/>
            <person name="Markowitz V."/>
            <person name="Hugenholtz P."/>
            <person name="Kyrpides N.C."/>
            <person name="Klenk H.P."/>
        </authorList>
    </citation>
    <scope>NUCLEOTIDE SEQUENCE [LARGE SCALE GENOMIC DNA]</scope>
    <source>
        <strain evidence="4">DSM 11699 / BSA</strain>
    </source>
</reference>
<dbReference type="eggNOG" id="COG3031">
    <property type="taxonomic scope" value="Bacteria"/>
</dbReference>
<keyword evidence="4" id="KW-1185">Reference proteome</keyword>
<keyword evidence="1" id="KW-0812">Transmembrane</keyword>
<evidence type="ECO:0000259" key="2">
    <source>
        <dbReference type="SMART" id="SM00228"/>
    </source>
</evidence>
<proteinExistence type="predicted"/>
<sequence>MLKDKLNFGLNIFSVLLLSYSITLFLSSIFLLKLQPCFNVDFSFKPQFKASALPFPLLEREGFFKSPIKLEEKTITPEKREVISLEDFTLKGTIICSQCSHSIVILKDKKTGKTLAVSEGKEIKGFKVLKIYSDYVVLKKDGKEYILKLFEKENKNSLSRLNTGFENFFQVKRKDIMNEIASGNFLRYINIVPNINPEGLKVNYVNRKSFIYKLGIKPGDVITSINDIHIKTPEDSFSAFEQLKNSDSITITVVRNGREVKLHYELE</sequence>
<dbReference type="Proteomes" id="UP000007102">
    <property type="component" value="Chromosome"/>
</dbReference>
<dbReference type="AlphaFoldDB" id="F0S2H0"/>
<evidence type="ECO:0000256" key="1">
    <source>
        <dbReference type="SAM" id="Phobius"/>
    </source>
</evidence>
<dbReference type="Gene3D" id="2.30.30.830">
    <property type="match status" value="1"/>
</dbReference>
<dbReference type="EMBL" id="CP002543">
    <property type="protein sequence ID" value="ADY73042.1"/>
    <property type="molecule type" value="Genomic_DNA"/>
</dbReference>
<dbReference type="InterPro" id="IPR036034">
    <property type="entry name" value="PDZ_sf"/>
</dbReference>
<protein>
    <submittedName>
        <fullName evidence="3">PDZ/DHR/GLGF domain protein</fullName>
    </submittedName>
</protein>
<dbReference type="SMART" id="SM00228">
    <property type="entry name" value="PDZ"/>
    <property type="match status" value="1"/>
</dbReference>
<dbReference type="OrthoDB" id="11734at2"/>
<dbReference type="Gene3D" id="2.30.42.10">
    <property type="match status" value="1"/>
</dbReference>
<dbReference type="RefSeq" id="WP_013638000.1">
    <property type="nucleotide sequence ID" value="NC_015185.1"/>
</dbReference>
<evidence type="ECO:0000313" key="4">
    <source>
        <dbReference type="Proteomes" id="UP000007102"/>
    </source>
</evidence>
<feature type="transmembrane region" description="Helical" evidence="1">
    <location>
        <begin position="12"/>
        <end position="32"/>
    </location>
</feature>
<organism evidence="3 4">
    <name type="scientific">Desulfurobacterium thermolithotrophum (strain DSM 11699 / BSA)</name>
    <dbReference type="NCBI Taxonomy" id="868864"/>
    <lineage>
        <taxon>Bacteria</taxon>
        <taxon>Pseudomonadati</taxon>
        <taxon>Aquificota</taxon>
        <taxon>Aquificia</taxon>
        <taxon>Desulfurobacteriales</taxon>
        <taxon>Desulfurobacteriaceae</taxon>
        <taxon>Desulfurobacterium</taxon>
    </lineage>
</organism>
<keyword evidence="1" id="KW-1133">Transmembrane helix</keyword>
<dbReference type="Pfam" id="PF13180">
    <property type="entry name" value="PDZ_2"/>
    <property type="match status" value="1"/>
</dbReference>
<name>F0S2H0_DESTD</name>
<dbReference type="STRING" id="868864.Dester_0387"/>
<dbReference type="InterPro" id="IPR001478">
    <property type="entry name" value="PDZ"/>
</dbReference>